<dbReference type="InterPro" id="IPR038063">
    <property type="entry name" value="Transpep_catalytic_dom"/>
</dbReference>
<evidence type="ECO:0000313" key="9">
    <source>
        <dbReference type="EMBL" id="GAA5187680.1"/>
    </source>
</evidence>
<evidence type="ECO:0000256" key="6">
    <source>
        <dbReference type="PROSITE-ProRule" id="PRU01373"/>
    </source>
</evidence>
<feature type="active site" description="Proton donor/acceptor" evidence="6">
    <location>
        <position position="202"/>
    </location>
</feature>
<comment type="pathway">
    <text evidence="1 6">Cell wall biogenesis; peptidoglycan biosynthesis.</text>
</comment>
<dbReference type="InterPro" id="IPR036366">
    <property type="entry name" value="PGBDSf"/>
</dbReference>
<keyword evidence="4 6" id="KW-0573">Peptidoglycan synthesis</keyword>
<gene>
    <name evidence="9" type="ORF">GCM10023322_36510</name>
</gene>
<dbReference type="PANTHER" id="PTHR30582">
    <property type="entry name" value="L,D-TRANSPEPTIDASE"/>
    <property type="match status" value="1"/>
</dbReference>
<evidence type="ECO:0000259" key="8">
    <source>
        <dbReference type="PROSITE" id="PS52029"/>
    </source>
</evidence>
<name>A0ABP9RX13_9ACTN</name>
<protein>
    <submittedName>
        <fullName evidence="9">L,D-transpeptidase family protein</fullName>
    </submittedName>
</protein>
<dbReference type="Gene3D" id="2.40.440.10">
    <property type="entry name" value="L,D-transpeptidase catalytic domain-like"/>
    <property type="match status" value="1"/>
</dbReference>
<dbReference type="Gene3D" id="1.10.101.10">
    <property type="entry name" value="PGBD-like superfamily/PGBD"/>
    <property type="match status" value="1"/>
</dbReference>
<dbReference type="CDD" id="cd16913">
    <property type="entry name" value="YkuD_like"/>
    <property type="match status" value="1"/>
</dbReference>
<sequence length="242" mass="25298">MATGVPLPPSTAPSTAPSTSNPPSASATPAAKPTPTQGPTSPAATGPLRIGSSGSAVLALQRRLSGLGYWVGTLDGKFGGVTQQAVFALQKAAKLKPTGTVTAATQRALDAGTRPKARSTSGRLIEVNLSSDLLLFVRDGHVDYTLNTSTGGGYVYYDQGERDVATTPKGHFTTYRVIDAPHRSSLGLLIRPRYFTAGYAIHGDSSVPSYPASHGCVRVSNSAIDWIWANNLDPIGTTVWVY</sequence>
<feature type="compositionally biased region" description="Pro residues" evidence="7">
    <location>
        <begin position="1"/>
        <end position="11"/>
    </location>
</feature>
<dbReference type="Pfam" id="PF01471">
    <property type="entry name" value="PG_binding_1"/>
    <property type="match status" value="1"/>
</dbReference>
<dbReference type="Proteomes" id="UP001501570">
    <property type="component" value="Unassembled WGS sequence"/>
</dbReference>
<feature type="compositionally biased region" description="Low complexity" evidence="7">
    <location>
        <begin position="12"/>
        <end position="35"/>
    </location>
</feature>
<evidence type="ECO:0000256" key="5">
    <source>
        <dbReference type="ARBA" id="ARBA00023316"/>
    </source>
</evidence>
<evidence type="ECO:0000256" key="2">
    <source>
        <dbReference type="ARBA" id="ARBA00022679"/>
    </source>
</evidence>
<evidence type="ECO:0000256" key="7">
    <source>
        <dbReference type="SAM" id="MobiDB-lite"/>
    </source>
</evidence>
<dbReference type="PANTHER" id="PTHR30582:SF2">
    <property type="entry name" value="L,D-TRANSPEPTIDASE YCIB-RELATED"/>
    <property type="match status" value="1"/>
</dbReference>
<keyword evidence="3 6" id="KW-0133">Cell shape</keyword>
<dbReference type="Pfam" id="PF03734">
    <property type="entry name" value="YkuD"/>
    <property type="match status" value="1"/>
</dbReference>
<dbReference type="InterPro" id="IPR005490">
    <property type="entry name" value="LD_TPept_cat_dom"/>
</dbReference>
<dbReference type="SUPFAM" id="SSF47090">
    <property type="entry name" value="PGBD-like"/>
    <property type="match status" value="1"/>
</dbReference>
<keyword evidence="10" id="KW-1185">Reference proteome</keyword>
<comment type="caution">
    <text evidence="9">The sequence shown here is derived from an EMBL/GenBank/DDBJ whole genome shotgun (WGS) entry which is preliminary data.</text>
</comment>
<dbReference type="SUPFAM" id="SSF141523">
    <property type="entry name" value="L,D-transpeptidase catalytic domain-like"/>
    <property type="match status" value="1"/>
</dbReference>
<dbReference type="PROSITE" id="PS52029">
    <property type="entry name" value="LD_TPASE"/>
    <property type="match status" value="1"/>
</dbReference>
<dbReference type="InterPro" id="IPR050979">
    <property type="entry name" value="LD-transpeptidase"/>
</dbReference>
<reference evidence="10" key="1">
    <citation type="journal article" date="2019" name="Int. J. Syst. Evol. Microbiol.">
        <title>The Global Catalogue of Microorganisms (GCM) 10K type strain sequencing project: providing services to taxonomists for standard genome sequencing and annotation.</title>
        <authorList>
            <consortium name="The Broad Institute Genomics Platform"/>
            <consortium name="The Broad Institute Genome Sequencing Center for Infectious Disease"/>
            <person name="Wu L."/>
            <person name="Ma J."/>
        </authorList>
    </citation>
    <scope>NUCLEOTIDE SEQUENCE [LARGE SCALE GENOMIC DNA]</scope>
    <source>
        <strain evidence="10">JCM 18304</strain>
    </source>
</reference>
<evidence type="ECO:0000256" key="3">
    <source>
        <dbReference type="ARBA" id="ARBA00022960"/>
    </source>
</evidence>
<feature type="domain" description="L,D-TPase catalytic" evidence="8">
    <location>
        <begin position="123"/>
        <end position="242"/>
    </location>
</feature>
<proteinExistence type="predicted"/>
<keyword evidence="5 6" id="KW-0961">Cell wall biogenesis/degradation</keyword>
<feature type="active site" description="Nucleophile" evidence="6">
    <location>
        <position position="216"/>
    </location>
</feature>
<dbReference type="InterPro" id="IPR002477">
    <property type="entry name" value="Peptidoglycan-bd-like"/>
</dbReference>
<evidence type="ECO:0000256" key="1">
    <source>
        <dbReference type="ARBA" id="ARBA00004752"/>
    </source>
</evidence>
<evidence type="ECO:0000256" key="4">
    <source>
        <dbReference type="ARBA" id="ARBA00022984"/>
    </source>
</evidence>
<feature type="region of interest" description="Disordered" evidence="7">
    <location>
        <begin position="1"/>
        <end position="48"/>
    </location>
</feature>
<keyword evidence="2" id="KW-0808">Transferase</keyword>
<evidence type="ECO:0000313" key="10">
    <source>
        <dbReference type="Proteomes" id="UP001501570"/>
    </source>
</evidence>
<organism evidence="9 10">
    <name type="scientific">Rugosimonospora acidiphila</name>
    <dbReference type="NCBI Taxonomy" id="556531"/>
    <lineage>
        <taxon>Bacteria</taxon>
        <taxon>Bacillati</taxon>
        <taxon>Actinomycetota</taxon>
        <taxon>Actinomycetes</taxon>
        <taxon>Micromonosporales</taxon>
        <taxon>Micromonosporaceae</taxon>
        <taxon>Rugosimonospora</taxon>
    </lineage>
</organism>
<dbReference type="EMBL" id="BAABJQ010000010">
    <property type="protein sequence ID" value="GAA5187680.1"/>
    <property type="molecule type" value="Genomic_DNA"/>
</dbReference>
<accession>A0ABP9RX13</accession>
<dbReference type="InterPro" id="IPR036365">
    <property type="entry name" value="PGBD-like_sf"/>
</dbReference>